<comment type="caution">
    <text evidence="3">The sequence shown here is derived from an EMBL/GenBank/DDBJ whole genome shotgun (WGS) entry which is preliminary data.</text>
</comment>
<keyword evidence="4" id="KW-1185">Reference proteome</keyword>
<reference evidence="3 4" key="1">
    <citation type="journal article" date="2017" name="PLoS Biol.">
        <title>The sea cucumber genome provides insights into morphological evolution and visceral regeneration.</title>
        <authorList>
            <person name="Zhang X."/>
            <person name="Sun L."/>
            <person name="Yuan J."/>
            <person name="Sun Y."/>
            <person name="Gao Y."/>
            <person name="Zhang L."/>
            <person name="Li S."/>
            <person name="Dai H."/>
            <person name="Hamel J.F."/>
            <person name="Liu C."/>
            <person name="Yu Y."/>
            <person name="Liu S."/>
            <person name="Lin W."/>
            <person name="Guo K."/>
            <person name="Jin S."/>
            <person name="Xu P."/>
            <person name="Storey K.B."/>
            <person name="Huan P."/>
            <person name="Zhang T."/>
            <person name="Zhou Y."/>
            <person name="Zhang J."/>
            <person name="Lin C."/>
            <person name="Li X."/>
            <person name="Xing L."/>
            <person name="Huo D."/>
            <person name="Sun M."/>
            <person name="Wang L."/>
            <person name="Mercier A."/>
            <person name="Li F."/>
            <person name="Yang H."/>
            <person name="Xiang J."/>
        </authorList>
    </citation>
    <scope>NUCLEOTIDE SEQUENCE [LARGE SCALE GENOMIC DNA]</scope>
    <source>
        <strain evidence="3">Shaxun</strain>
        <tissue evidence="3">Muscle</tissue>
    </source>
</reference>
<dbReference type="PANTHER" id="PTHR10219">
    <property type="entry name" value="GLYCOLIPID TRANSFER PROTEIN-RELATED"/>
    <property type="match status" value="1"/>
</dbReference>
<sequence length="148" mass="16561">TIQNKYNSNPAQFSTLQLIVYEDIENGVAGNDGSAAMAVLWLKRAFDFVAEFFDNIRQGQDPPAAASKAYEVTLSPHHAFYVRPIFYGAMSMLGSKHDILSAMALDVEDLDRSAFEQSAFEDIEEYTLALRVLLKNLDNFLTENNLNS</sequence>
<dbReference type="OrthoDB" id="205255at2759"/>
<name>A0A2G8L4C4_STIJA</name>
<accession>A0A2G8L4C4</accession>
<dbReference type="GO" id="GO:1902388">
    <property type="term" value="F:ceramide 1-phosphate transfer activity"/>
    <property type="evidence" value="ECO:0007669"/>
    <property type="project" value="TreeGrafter"/>
</dbReference>
<dbReference type="InterPro" id="IPR014830">
    <property type="entry name" value="Glycolipid_transfer_prot_dom"/>
</dbReference>
<dbReference type="Gene3D" id="1.10.3520.10">
    <property type="entry name" value="Glycolipid transfer protein"/>
    <property type="match status" value="1"/>
</dbReference>
<dbReference type="InterPro" id="IPR036497">
    <property type="entry name" value="GLTP_sf"/>
</dbReference>
<evidence type="ECO:0000313" key="3">
    <source>
        <dbReference type="EMBL" id="PIK55114.1"/>
    </source>
</evidence>
<keyword evidence="1" id="KW-0813">Transport</keyword>
<dbReference type="GO" id="GO:1902387">
    <property type="term" value="F:ceramide 1-phosphate binding"/>
    <property type="evidence" value="ECO:0007669"/>
    <property type="project" value="TreeGrafter"/>
</dbReference>
<dbReference type="STRING" id="307972.A0A2G8L4C4"/>
<feature type="non-terminal residue" evidence="3">
    <location>
        <position position="1"/>
    </location>
</feature>
<dbReference type="EMBL" id="MRZV01000225">
    <property type="protein sequence ID" value="PIK55114.1"/>
    <property type="molecule type" value="Genomic_DNA"/>
</dbReference>
<dbReference type="GO" id="GO:0016020">
    <property type="term" value="C:membrane"/>
    <property type="evidence" value="ECO:0007669"/>
    <property type="project" value="TreeGrafter"/>
</dbReference>
<dbReference type="SUPFAM" id="SSF110004">
    <property type="entry name" value="Glycolipid transfer protein, GLTP"/>
    <property type="match status" value="1"/>
</dbReference>
<organism evidence="3 4">
    <name type="scientific">Stichopus japonicus</name>
    <name type="common">Sea cucumber</name>
    <dbReference type="NCBI Taxonomy" id="307972"/>
    <lineage>
        <taxon>Eukaryota</taxon>
        <taxon>Metazoa</taxon>
        <taxon>Echinodermata</taxon>
        <taxon>Eleutherozoa</taxon>
        <taxon>Echinozoa</taxon>
        <taxon>Holothuroidea</taxon>
        <taxon>Aspidochirotacea</taxon>
        <taxon>Aspidochirotida</taxon>
        <taxon>Stichopodidae</taxon>
        <taxon>Apostichopus</taxon>
    </lineage>
</organism>
<dbReference type="Proteomes" id="UP000230750">
    <property type="component" value="Unassembled WGS sequence"/>
</dbReference>
<dbReference type="GO" id="GO:0005829">
    <property type="term" value="C:cytosol"/>
    <property type="evidence" value="ECO:0007669"/>
    <property type="project" value="TreeGrafter"/>
</dbReference>
<evidence type="ECO:0000313" key="4">
    <source>
        <dbReference type="Proteomes" id="UP000230750"/>
    </source>
</evidence>
<dbReference type="Pfam" id="PF08718">
    <property type="entry name" value="GLTP"/>
    <property type="match status" value="1"/>
</dbReference>
<dbReference type="PANTHER" id="PTHR10219:SF25">
    <property type="entry name" value="PLECKSTRIN HOMOLOGY DOMAIN-CONTAINING FAMILY A MEMBER 8"/>
    <property type="match status" value="1"/>
</dbReference>
<evidence type="ECO:0000259" key="2">
    <source>
        <dbReference type="Pfam" id="PF08718"/>
    </source>
</evidence>
<proteinExistence type="predicted"/>
<dbReference type="AlphaFoldDB" id="A0A2G8L4C4"/>
<feature type="domain" description="Glycolipid transfer protein" evidence="2">
    <location>
        <begin position="2"/>
        <end position="103"/>
    </location>
</feature>
<protein>
    <submittedName>
        <fullName evidence="3">Putative glycolipid transfer protein isoform X4</fullName>
    </submittedName>
</protein>
<evidence type="ECO:0000256" key="1">
    <source>
        <dbReference type="ARBA" id="ARBA00022448"/>
    </source>
</evidence>
<gene>
    <name evidence="3" type="ORF">BSL78_08009</name>
</gene>